<evidence type="ECO:0000259" key="1">
    <source>
        <dbReference type="PROSITE" id="PS50076"/>
    </source>
</evidence>
<dbReference type="Proteomes" id="UP001163328">
    <property type="component" value="Chromosome"/>
</dbReference>
<dbReference type="InterPro" id="IPR001623">
    <property type="entry name" value="DnaJ_domain"/>
</dbReference>
<dbReference type="Gene3D" id="1.10.287.110">
    <property type="entry name" value="DnaJ domain"/>
    <property type="match status" value="1"/>
</dbReference>
<proteinExistence type="predicted"/>
<dbReference type="SMART" id="SM00271">
    <property type="entry name" value="DnaJ"/>
    <property type="match status" value="1"/>
</dbReference>
<gene>
    <name evidence="2" type="ORF">K5I29_08560</name>
</gene>
<dbReference type="Pfam" id="PF00226">
    <property type="entry name" value="DnaJ"/>
    <property type="match status" value="1"/>
</dbReference>
<evidence type="ECO:0000313" key="2">
    <source>
        <dbReference type="EMBL" id="UYW00591.1"/>
    </source>
</evidence>
<protein>
    <submittedName>
        <fullName evidence="2">KTSC domain-containing protein</fullName>
    </submittedName>
</protein>
<dbReference type="PROSITE" id="PS50076">
    <property type="entry name" value="DNAJ_2"/>
    <property type="match status" value="1"/>
</dbReference>
<dbReference type="SUPFAM" id="SSF46565">
    <property type="entry name" value="Chaperone J-domain"/>
    <property type="match status" value="1"/>
</dbReference>
<reference evidence="2" key="1">
    <citation type="submission" date="2021-08" db="EMBL/GenBank/DDBJ databases">
        <title>Flavobacterium sp. strain CC-SYL302.</title>
        <authorList>
            <person name="Lin S.-Y."/>
            <person name="Lee T.-H."/>
            <person name="Young C.-C."/>
        </authorList>
    </citation>
    <scope>NUCLEOTIDE SEQUENCE</scope>
    <source>
        <strain evidence="2">CC-SYL302</strain>
    </source>
</reference>
<sequence length="150" mass="17207">MSTKKINGYRTLLNVTKNVTLKELKTIYRNSMKQYHPDLFPSDAEKAEADEKSQAIIEAYHFLVSIANETVEKNKEEFEAIIAANNIAEFYMEEGILFVTLVNGSKFEYYGVPKVTYVKMINADSPARFAKRHIYGKFVYRSAVKMTGLE</sequence>
<dbReference type="InterPro" id="IPR025309">
    <property type="entry name" value="KTSC_dom"/>
</dbReference>
<keyword evidence="3" id="KW-1185">Reference proteome</keyword>
<dbReference type="CDD" id="cd06257">
    <property type="entry name" value="DnaJ"/>
    <property type="match status" value="1"/>
</dbReference>
<dbReference type="EMBL" id="CP081495">
    <property type="protein sequence ID" value="UYW00591.1"/>
    <property type="molecule type" value="Genomic_DNA"/>
</dbReference>
<evidence type="ECO:0000313" key="3">
    <source>
        <dbReference type="Proteomes" id="UP001163328"/>
    </source>
</evidence>
<dbReference type="Pfam" id="PF13619">
    <property type="entry name" value="KTSC"/>
    <property type="match status" value="1"/>
</dbReference>
<organism evidence="2 3">
    <name type="scientific">Flavobacterium agricola</name>
    <dbReference type="NCBI Taxonomy" id="2870839"/>
    <lineage>
        <taxon>Bacteria</taxon>
        <taxon>Pseudomonadati</taxon>
        <taxon>Bacteroidota</taxon>
        <taxon>Flavobacteriia</taxon>
        <taxon>Flavobacteriales</taxon>
        <taxon>Flavobacteriaceae</taxon>
        <taxon>Flavobacterium</taxon>
    </lineage>
</organism>
<dbReference type="RefSeq" id="WP_264432492.1">
    <property type="nucleotide sequence ID" value="NZ_CP081495.1"/>
</dbReference>
<dbReference type="PRINTS" id="PR00625">
    <property type="entry name" value="JDOMAIN"/>
</dbReference>
<accession>A0ABY6M0E3</accession>
<name>A0ABY6M0E3_9FLAO</name>
<dbReference type="InterPro" id="IPR036869">
    <property type="entry name" value="J_dom_sf"/>
</dbReference>
<feature type="domain" description="J" evidence="1">
    <location>
        <begin position="8"/>
        <end position="79"/>
    </location>
</feature>